<dbReference type="InterPro" id="IPR034660">
    <property type="entry name" value="DinB/YfiT-like"/>
</dbReference>
<dbReference type="EMBL" id="JX846920">
    <property type="protein sequence ID" value="AFY17088.1"/>
    <property type="molecule type" value="Genomic_DNA"/>
</dbReference>
<dbReference type="InterPro" id="IPR024775">
    <property type="entry name" value="DinB-like"/>
</dbReference>
<dbReference type="SUPFAM" id="SSF109854">
    <property type="entry name" value="DinB/YfiT-like putative metalloenzymes"/>
    <property type="match status" value="1"/>
</dbReference>
<name>K9ND44_9BACT</name>
<dbReference type="Pfam" id="PF12867">
    <property type="entry name" value="DinB_2"/>
    <property type="match status" value="1"/>
</dbReference>
<accession>K9ND44</accession>
<sequence>MDLERSLIQQLAATNAGDPWYGTSRSTLLAGLSAEQAAEHSVPGVHSIWEEVLHMTSWTNEVRRRLDGQMPATPVEGDWPAVAHVSEMEWRAALAALDAAHARLLEAVRALPPGRWTEPVAQPQGDTPSGNISVAGLVVGLAQDDAYHTGQVALLRKAAGIRVGRTD</sequence>
<evidence type="ECO:0000259" key="1">
    <source>
        <dbReference type="Pfam" id="PF12867"/>
    </source>
</evidence>
<evidence type="ECO:0000313" key="2">
    <source>
        <dbReference type="EMBL" id="AFY17088.1"/>
    </source>
</evidence>
<proteinExistence type="predicted"/>
<organism evidence="2">
    <name type="scientific">uncultured bacterium 'To-T 020 P12'</name>
    <dbReference type="NCBI Taxonomy" id="1263626"/>
    <lineage>
        <taxon>Bacteria</taxon>
        <taxon>environmental samples</taxon>
    </lineage>
</organism>
<feature type="domain" description="DinB-like" evidence="1">
    <location>
        <begin position="27"/>
        <end position="152"/>
    </location>
</feature>
<reference evidence="2" key="1">
    <citation type="submission" date="2012-09" db="EMBL/GenBank/DDBJ databases">
        <title>Inhibition of the growth of Bacillus subtilis by a novel anti-bacterial protein from the soil metagenome.</title>
        <authorList>
            <person name="O'Mahony M.M."/>
            <person name="Henneberger R."/>
            <person name="Doohan F."/>
            <person name="Marchesi J.R."/>
            <person name="Dobson A.D.W."/>
        </authorList>
    </citation>
    <scope>NUCLEOTIDE SEQUENCE</scope>
</reference>
<dbReference type="Gene3D" id="1.20.120.450">
    <property type="entry name" value="dinb family like domain"/>
    <property type="match status" value="1"/>
</dbReference>
<protein>
    <submittedName>
        <fullName evidence="2">DinB family protein</fullName>
    </submittedName>
</protein>
<dbReference type="AlphaFoldDB" id="K9ND44"/>